<keyword evidence="11 12" id="KW-0131">Cell cycle</keyword>
<dbReference type="EMBL" id="CP011797">
    <property type="protein sequence ID" value="ATX75628.1"/>
    <property type="molecule type" value="Genomic_DNA"/>
</dbReference>
<evidence type="ECO:0000256" key="4">
    <source>
        <dbReference type="ARBA" id="ARBA00021907"/>
    </source>
</evidence>
<evidence type="ECO:0000256" key="13">
    <source>
        <dbReference type="SAM" id="Phobius"/>
    </source>
</evidence>
<evidence type="ECO:0000313" key="16">
    <source>
        <dbReference type="EMBL" id="ATX75628.1"/>
    </source>
</evidence>
<dbReference type="PANTHER" id="PTHR47755:SF1">
    <property type="entry name" value="CELL DIVISION PROTEIN FTSX"/>
    <property type="match status" value="1"/>
</dbReference>
<dbReference type="GO" id="GO:0032153">
    <property type="term" value="C:cell division site"/>
    <property type="evidence" value="ECO:0007669"/>
    <property type="project" value="TreeGrafter"/>
</dbReference>
<feature type="transmembrane region" description="Helical" evidence="13">
    <location>
        <begin position="49"/>
        <end position="69"/>
    </location>
</feature>
<dbReference type="Proteomes" id="UP000229757">
    <property type="component" value="Chromosome"/>
</dbReference>
<name>A0A2K8KL00_9GAMM</name>
<dbReference type="PANTHER" id="PTHR47755">
    <property type="entry name" value="CELL DIVISION PROTEIN FTSX"/>
    <property type="match status" value="1"/>
</dbReference>
<reference evidence="16 17" key="1">
    <citation type="journal article" date="2017" name="Environ. Microbiol.">
        <title>Genomic and physiological analyses of 'Reinekea forsetii' reveal a versatile opportunistic lifestyle during spring algae blooms.</title>
        <authorList>
            <person name="Avci B."/>
            <person name="Hahnke R.L."/>
            <person name="Chafee M."/>
            <person name="Fischer T."/>
            <person name="Gruber-Vodicka H."/>
            <person name="Tegetmeyer H.E."/>
            <person name="Harder J."/>
            <person name="Fuchs B.M."/>
            <person name="Amann R.I."/>
            <person name="Teeling H."/>
        </authorList>
    </citation>
    <scope>NUCLEOTIDE SEQUENCE [LARGE SCALE GENOMIC DNA]</scope>
    <source>
        <strain evidence="16 17">Hel1_31_D35</strain>
    </source>
</reference>
<dbReference type="InterPro" id="IPR004513">
    <property type="entry name" value="FtsX"/>
</dbReference>
<evidence type="ECO:0000256" key="8">
    <source>
        <dbReference type="ARBA" id="ARBA00022692"/>
    </source>
</evidence>
<evidence type="ECO:0000256" key="5">
    <source>
        <dbReference type="ARBA" id="ARBA00022475"/>
    </source>
</evidence>
<feature type="domain" description="ABC3 transporter permease C-terminal" evidence="14">
    <location>
        <begin position="199"/>
        <end position="313"/>
    </location>
</feature>
<evidence type="ECO:0000256" key="12">
    <source>
        <dbReference type="PIRNR" id="PIRNR003097"/>
    </source>
</evidence>
<evidence type="ECO:0000256" key="6">
    <source>
        <dbReference type="ARBA" id="ARBA00022519"/>
    </source>
</evidence>
<dbReference type="RefSeq" id="WP_100256021.1">
    <property type="nucleotide sequence ID" value="NZ_CP011797.1"/>
</dbReference>
<dbReference type="Pfam" id="PF02687">
    <property type="entry name" value="FtsX"/>
    <property type="match status" value="1"/>
</dbReference>
<feature type="transmembrane region" description="Helical" evidence="13">
    <location>
        <begin position="248"/>
        <end position="269"/>
    </location>
</feature>
<keyword evidence="7 12" id="KW-0132">Cell division</keyword>
<dbReference type="NCBIfam" id="TIGR00439">
    <property type="entry name" value="FtsX_Gneg"/>
    <property type="match status" value="1"/>
</dbReference>
<evidence type="ECO:0000256" key="7">
    <source>
        <dbReference type="ARBA" id="ARBA00022618"/>
    </source>
</evidence>
<dbReference type="InterPro" id="IPR003838">
    <property type="entry name" value="ABC3_permease_C"/>
</dbReference>
<dbReference type="InterPro" id="IPR047590">
    <property type="entry name" value="FtsX_proteobact-type"/>
</dbReference>
<evidence type="ECO:0000256" key="1">
    <source>
        <dbReference type="ARBA" id="ARBA00004429"/>
    </source>
</evidence>
<protein>
    <recommendedName>
        <fullName evidence="4 12">Cell division protein FtsX</fullName>
    </recommendedName>
</protein>
<keyword evidence="6 12" id="KW-0997">Cell inner membrane</keyword>
<keyword evidence="9 13" id="KW-1133">Transmembrane helix</keyword>
<dbReference type="GO" id="GO:0005886">
    <property type="term" value="C:plasma membrane"/>
    <property type="evidence" value="ECO:0007669"/>
    <property type="project" value="UniProtKB-SubCell"/>
</dbReference>
<evidence type="ECO:0000259" key="14">
    <source>
        <dbReference type="Pfam" id="PF02687"/>
    </source>
</evidence>
<dbReference type="GO" id="GO:0051301">
    <property type="term" value="P:cell division"/>
    <property type="evidence" value="ECO:0007669"/>
    <property type="project" value="UniProtKB-KW"/>
</dbReference>
<comment type="subcellular location">
    <subcellularLocation>
        <location evidence="1">Cell inner membrane</location>
        <topology evidence="1">Multi-pass membrane protein</topology>
    </subcellularLocation>
</comment>
<sequence>MKLAKKKRAASNRQRNRAPRVDIRGWYRHHVKCAIEALLGLVRQPISSALTWLVIAIALMLPTLFYIALQAMNAQTQAWQAGGQITLYLARSTSEPVATNLTRALALRPEIESTRFISKDEAWRSFSEVMSVQSGLELTDNPLPASIVVVPNQQQRSDLEALILMLQDLPEVEDIQIDLAWIDRLNNALDLARSIVQMLSLILAVAVVLIMGNTIRLAIESRKSEIQIIKLLGATDAFVRRPFLYLGWWYGLLGGLAAWLLISGISLYFQPQLALFLADYGMAAPAIWLNGTEFTILLSASILVSLLGARIALWQHLKDTDPR</sequence>
<dbReference type="KEGG" id="rfo:REIFOR_00456"/>
<keyword evidence="17" id="KW-1185">Reference proteome</keyword>
<feature type="transmembrane region" description="Helical" evidence="13">
    <location>
        <begin position="294"/>
        <end position="313"/>
    </location>
</feature>
<dbReference type="InterPro" id="IPR040690">
    <property type="entry name" value="FtsX_ECD"/>
</dbReference>
<dbReference type="Pfam" id="PF18075">
    <property type="entry name" value="FtsX_ECD"/>
    <property type="match status" value="1"/>
</dbReference>
<organism evidence="16 17">
    <name type="scientific">Reinekea forsetii</name>
    <dbReference type="NCBI Taxonomy" id="1336806"/>
    <lineage>
        <taxon>Bacteria</taxon>
        <taxon>Pseudomonadati</taxon>
        <taxon>Pseudomonadota</taxon>
        <taxon>Gammaproteobacteria</taxon>
        <taxon>Oceanospirillales</taxon>
        <taxon>Saccharospirillaceae</taxon>
        <taxon>Reinekea</taxon>
    </lineage>
</organism>
<keyword evidence="5 12" id="KW-1003">Cell membrane</keyword>
<keyword evidence="8 13" id="KW-0812">Transmembrane</keyword>
<evidence type="ECO:0000256" key="9">
    <source>
        <dbReference type="ARBA" id="ARBA00022989"/>
    </source>
</evidence>
<dbReference type="OrthoDB" id="9813411at2"/>
<evidence type="ECO:0000256" key="3">
    <source>
        <dbReference type="ARBA" id="ARBA00011160"/>
    </source>
</evidence>
<dbReference type="PIRSF" id="PIRSF003097">
    <property type="entry name" value="FtsX"/>
    <property type="match status" value="1"/>
</dbReference>
<accession>A0A2K8KL00</accession>
<evidence type="ECO:0000259" key="15">
    <source>
        <dbReference type="Pfam" id="PF18075"/>
    </source>
</evidence>
<comment type="similarity">
    <text evidence="2 12">Belongs to the ABC-4 integral membrane protein family. FtsX subfamily.</text>
</comment>
<keyword evidence="10 12" id="KW-0472">Membrane</keyword>
<feature type="transmembrane region" description="Helical" evidence="13">
    <location>
        <begin position="195"/>
        <end position="219"/>
    </location>
</feature>
<evidence type="ECO:0000256" key="11">
    <source>
        <dbReference type="ARBA" id="ARBA00023306"/>
    </source>
</evidence>
<evidence type="ECO:0000256" key="2">
    <source>
        <dbReference type="ARBA" id="ARBA00007379"/>
    </source>
</evidence>
<dbReference type="AlphaFoldDB" id="A0A2K8KL00"/>
<gene>
    <name evidence="16" type="primary">ftsX</name>
    <name evidence="16" type="ORF">REIFOR_00456</name>
</gene>
<comment type="subunit">
    <text evidence="3">Forms a membrane-associated complex with FtsE.</text>
</comment>
<proteinExistence type="inferred from homology"/>
<dbReference type="Gene3D" id="3.30.70.3040">
    <property type="match status" value="1"/>
</dbReference>
<evidence type="ECO:0000256" key="10">
    <source>
        <dbReference type="ARBA" id="ARBA00023136"/>
    </source>
</evidence>
<comment type="function">
    <text evidence="12">Part of the ABC transporter FtsEX involved in cellular division.</text>
</comment>
<evidence type="ECO:0000313" key="17">
    <source>
        <dbReference type="Proteomes" id="UP000229757"/>
    </source>
</evidence>
<feature type="domain" description="FtsX extracellular" evidence="15">
    <location>
        <begin position="84"/>
        <end position="175"/>
    </location>
</feature>